<reference evidence="3" key="1">
    <citation type="journal article" date="2019" name="Int. J. Syst. Evol. Microbiol.">
        <title>The Global Catalogue of Microorganisms (GCM) 10K type strain sequencing project: providing services to taxonomists for standard genome sequencing and annotation.</title>
        <authorList>
            <consortium name="The Broad Institute Genomics Platform"/>
            <consortium name="The Broad Institute Genome Sequencing Center for Infectious Disease"/>
            <person name="Wu L."/>
            <person name="Ma J."/>
        </authorList>
    </citation>
    <scope>NUCLEOTIDE SEQUENCE [LARGE SCALE GENOMIC DNA]</scope>
    <source>
        <strain evidence="3">JCM 17919</strain>
    </source>
</reference>
<proteinExistence type="predicted"/>
<dbReference type="PANTHER" id="PTHR30050">
    <property type="entry name" value="CHROMOSOMAL REPLICATION INITIATOR PROTEIN DNAA"/>
    <property type="match status" value="1"/>
</dbReference>
<dbReference type="InterPro" id="IPR027417">
    <property type="entry name" value="P-loop_NTPase"/>
</dbReference>
<comment type="caution">
    <text evidence="2">The sequence shown here is derived from an EMBL/GenBank/DDBJ whole genome shotgun (WGS) entry which is preliminary data.</text>
</comment>
<name>A0ABP8H653_9BACT</name>
<dbReference type="InterPro" id="IPR013317">
    <property type="entry name" value="DnaA_dom"/>
</dbReference>
<evidence type="ECO:0000259" key="1">
    <source>
        <dbReference type="Pfam" id="PF00308"/>
    </source>
</evidence>
<dbReference type="Proteomes" id="UP001501725">
    <property type="component" value="Unassembled WGS sequence"/>
</dbReference>
<evidence type="ECO:0000313" key="3">
    <source>
        <dbReference type="Proteomes" id="UP001501725"/>
    </source>
</evidence>
<keyword evidence="3" id="KW-1185">Reference proteome</keyword>
<organism evidence="2 3">
    <name type="scientific">Flaviaesturariibacter amylovorans</name>
    <dbReference type="NCBI Taxonomy" id="1084520"/>
    <lineage>
        <taxon>Bacteria</taxon>
        <taxon>Pseudomonadati</taxon>
        <taxon>Bacteroidota</taxon>
        <taxon>Chitinophagia</taxon>
        <taxon>Chitinophagales</taxon>
        <taxon>Chitinophagaceae</taxon>
        <taxon>Flaviaestuariibacter</taxon>
    </lineage>
</organism>
<feature type="domain" description="Chromosomal replication initiator protein DnaA ATPAse" evidence="1">
    <location>
        <begin position="235"/>
        <end position="363"/>
    </location>
</feature>
<dbReference type="SUPFAM" id="SSF52540">
    <property type="entry name" value="P-loop containing nucleoside triphosphate hydrolases"/>
    <property type="match status" value="1"/>
</dbReference>
<dbReference type="PANTHER" id="PTHR30050:SF4">
    <property type="entry name" value="ATP-BINDING PROTEIN RV3427C IN INSERTION SEQUENCE-RELATED"/>
    <property type="match status" value="1"/>
</dbReference>
<sequence>MPNKNRYQVYGYLEYVPDDVGFVTPVFSDGSGSFFIQVGSRCRQFIEWQTLDEGYSTLVKKYGASPSEHSVDSPIYGFKNEEKIIYLNGREMDAFLKQELDNGKVHISQLAQAFFDKWEKLELPKQPSSKEEVWDLSLQIVSHDSERLAQIFRNQLVPISFDGKTLRIQSNNKPAKQLFEQKFQLKIETELKESDIHIVFEEQYESGLTLPPFVYYGGHDAIYTAGSFILQTAINPHQDFDNFVVGDFNEKAFLRAQELFSLKPSNFAVVQGAWGVGKTHFINAIANRCKAATDNVGFYRIVDPSGTGKLDNEAIDTFYRSAEHQKIVIVDDIHWVSKEKNFARLVEILKAWSDQGKNIIISQRNDLAMPLVAEQIRHADTLTLNPPKEADKSRLIRAKVQDYEIPLTETAIARLSQNAEISSVADVELYLSRALVLNQLGTQFSDFNSLRKLFERKYKSPDSLPFSSSIDIDHIRPSKLGDDIFYHFAFGLFKEKSNYSSEPFINSQNNIFQYSLTHLQKMLFENKSFKDTVISIIRNAIIHNL</sequence>
<protein>
    <recommendedName>
        <fullName evidence="1">Chromosomal replication initiator protein DnaA ATPAse domain-containing protein</fullName>
    </recommendedName>
</protein>
<evidence type="ECO:0000313" key="2">
    <source>
        <dbReference type="EMBL" id="GAA4334938.1"/>
    </source>
</evidence>
<dbReference type="Gene3D" id="3.40.50.300">
    <property type="entry name" value="P-loop containing nucleotide triphosphate hydrolases"/>
    <property type="match status" value="1"/>
</dbReference>
<dbReference type="EMBL" id="BAABGY010000008">
    <property type="protein sequence ID" value="GAA4334938.1"/>
    <property type="molecule type" value="Genomic_DNA"/>
</dbReference>
<accession>A0ABP8H653</accession>
<dbReference type="Pfam" id="PF00308">
    <property type="entry name" value="Bac_DnaA"/>
    <property type="match status" value="1"/>
</dbReference>
<gene>
    <name evidence="2" type="ORF">GCM10023184_29380</name>
</gene>